<dbReference type="Pfam" id="PF23622">
    <property type="entry name" value="LRR_At1g61320_AtMIF1"/>
    <property type="match status" value="1"/>
</dbReference>
<dbReference type="InterPro" id="IPR036047">
    <property type="entry name" value="F-box-like_dom_sf"/>
</dbReference>
<keyword evidence="3" id="KW-1185">Reference proteome</keyword>
<dbReference type="SUPFAM" id="SSF81383">
    <property type="entry name" value="F-box domain"/>
    <property type="match status" value="1"/>
</dbReference>
<feature type="domain" description="At1g61320/AtMIF1 LRR" evidence="1">
    <location>
        <begin position="219"/>
        <end position="417"/>
    </location>
</feature>
<dbReference type="InterPro" id="IPR055357">
    <property type="entry name" value="LRR_At1g61320_AtMIF1"/>
</dbReference>
<proteinExistence type="predicted"/>
<dbReference type="Gene3D" id="3.80.10.10">
    <property type="entry name" value="Ribonuclease Inhibitor"/>
    <property type="match status" value="1"/>
</dbReference>
<reference evidence="2" key="3">
    <citation type="submission" date="2022-06" db="UniProtKB">
        <authorList>
            <consortium name="EnsemblPlants"/>
        </authorList>
    </citation>
    <scope>IDENTIFICATION</scope>
</reference>
<dbReference type="Proteomes" id="UP000015106">
    <property type="component" value="Chromosome 4"/>
</dbReference>
<dbReference type="PANTHER" id="PTHR35545:SF40">
    <property type="entry name" value="F-BOX DOMAIN-CONTAINING PROTEIN"/>
    <property type="match status" value="1"/>
</dbReference>
<dbReference type="AlphaFoldDB" id="A0A8R7UAK4"/>
<evidence type="ECO:0000259" key="1">
    <source>
        <dbReference type="Pfam" id="PF23622"/>
    </source>
</evidence>
<dbReference type="Gramene" id="TuG1812G0400003715.01.T01">
    <property type="protein sequence ID" value="TuG1812G0400003715.01.T01"/>
    <property type="gene ID" value="TuG1812G0400003715.01"/>
</dbReference>
<evidence type="ECO:0000313" key="2">
    <source>
        <dbReference type="EnsemblPlants" id="TuG1812G0400003715.01.T01"/>
    </source>
</evidence>
<dbReference type="PANTHER" id="PTHR35545">
    <property type="entry name" value="F-BOX DOMAIN-CONTAINING PROTEIN"/>
    <property type="match status" value="1"/>
</dbReference>
<organism evidence="2 3">
    <name type="scientific">Triticum urartu</name>
    <name type="common">Red wild einkorn</name>
    <name type="synonym">Crithodium urartu</name>
    <dbReference type="NCBI Taxonomy" id="4572"/>
    <lineage>
        <taxon>Eukaryota</taxon>
        <taxon>Viridiplantae</taxon>
        <taxon>Streptophyta</taxon>
        <taxon>Embryophyta</taxon>
        <taxon>Tracheophyta</taxon>
        <taxon>Spermatophyta</taxon>
        <taxon>Magnoliopsida</taxon>
        <taxon>Liliopsida</taxon>
        <taxon>Poales</taxon>
        <taxon>Poaceae</taxon>
        <taxon>BOP clade</taxon>
        <taxon>Pooideae</taxon>
        <taxon>Triticodae</taxon>
        <taxon>Triticeae</taxon>
        <taxon>Triticinae</taxon>
        <taxon>Triticum</taxon>
    </lineage>
</organism>
<reference evidence="3" key="1">
    <citation type="journal article" date="2013" name="Nature">
        <title>Draft genome of the wheat A-genome progenitor Triticum urartu.</title>
        <authorList>
            <person name="Ling H.Q."/>
            <person name="Zhao S."/>
            <person name="Liu D."/>
            <person name="Wang J."/>
            <person name="Sun H."/>
            <person name="Zhang C."/>
            <person name="Fan H."/>
            <person name="Li D."/>
            <person name="Dong L."/>
            <person name="Tao Y."/>
            <person name="Gao C."/>
            <person name="Wu H."/>
            <person name="Li Y."/>
            <person name="Cui Y."/>
            <person name="Guo X."/>
            <person name="Zheng S."/>
            <person name="Wang B."/>
            <person name="Yu K."/>
            <person name="Liang Q."/>
            <person name="Yang W."/>
            <person name="Lou X."/>
            <person name="Chen J."/>
            <person name="Feng M."/>
            <person name="Jian J."/>
            <person name="Zhang X."/>
            <person name="Luo G."/>
            <person name="Jiang Y."/>
            <person name="Liu J."/>
            <person name="Wang Z."/>
            <person name="Sha Y."/>
            <person name="Zhang B."/>
            <person name="Wu H."/>
            <person name="Tang D."/>
            <person name="Shen Q."/>
            <person name="Xue P."/>
            <person name="Zou S."/>
            <person name="Wang X."/>
            <person name="Liu X."/>
            <person name="Wang F."/>
            <person name="Yang Y."/>
            <person name="An X."/>
            <person name="Dong Z."/>
            <person name="Zhang K."/>
            <person name="Zhang X."/>
            <person name="Luo M.C."/>
            <person name="Dvorak J."/>
            <person name="Tong Y."/>
            <person name="Wang J."/>
            <person name="Yang H."/>
            <person name="Li Z."/>
            <person name="Wang D."/>
            <person name="Zhang A."/>
            <person name="Wang J."/>
        </authorList>
    </citation>
    <scope>NUCLEOTIDE SEQUENCE</scope>
    <source>
        <strain evidence="3">cv. G1812</strain>
    </source>
</reference>
<protein>
    <recommendedName>
        <fullName evidence="1">At1g61320/AtMIF1 LRR domain-containing protein</fullName>
    </recommendedName>
</protein>
<dbReference type="SUPFAM" id="SSF52047">
    <property type="entry name" value="RNI-like"/>
    <property type="match status" value="1"/>
</dbReference>
<dbReference type="EnsemblPlants" id="TuG1812G0400003715.01.T01">
    <property type="protein sequence ID" value="TuG1812G0400003715.01.T01"/>
    <property type="gene ID" value="TuG1812G0400003715.01"/>
</dbReference>
<dbReference type="InterPro" id="IPR032675">
    <property type="entry name" value="LRR_dom_sf"/>
</dbReference>
<reference evidence="2" key="2">
    <citation type="submission" date="2018-03" db="EMBL/GenBank/DDBJ databases">
        <title>The Triticum urartu genome reveals the dynamic nature of wheat genome evolution.</title>
        <authorList>
            <person name="Ling H."/>
            <person name="Ma B."/>
            <person name="Shi X."/>
            <person name="Liu H."/>
            <person name="Dong L."/>
            <person name="Sun H."/>
            <person name="Cao Y."/>
            <person name="Gao Q."/>
            <person name="Zheng S."/>
            <person name="Li Y."/>
            <person name="Yu Y."/>
            <person name="Du H."/>
            <person name="Qi M."/>
            <person name="Li Y."/>
            <person name="Yu H."/>
            <person name="Cui Y."/>
            <person name="Wang N."/>
            <person name="Chen C."/>
            <person name="Wu H."/>
            <person name="Zhao Y."/>
            <person name="Zhang J."/>
            <person name="Li Y."/>
            <person name="Zhou W."/>
            <person name="Zhang B."/>
            <person name="Hu W."/>
            <person name="Eijk M."/>
            <person name="Tang J."/>
            <person name="Witsenboer H."/>
            <person name="Zhao S."/>
            <person name="Li Z."/>
            <person name="Zhang A."/>
            <person name="Wang D."/>
            <person name="Liang C."/>
        </authorList>
    </citation>
    <scope>NUCLEOTIDE SEQUENCE [LARGE SCALE GENOMIC DNA]</scope>
    <source>
        <strain evidence="2">cv. G1812</strain>
    </source>
</reference>
<evidence type="ECO:0000313" key="3">
    <source>
        <dbReference type="Proteomes" id="UP000015106"/>
    </source>
</evidence>
<name>A0A8R7UAK4_TRIUA</name>
<sequence length="450" mass="52326">MLQQIEGEDRLSALTDDVLLFILGRVDTRTTARTSALSIRWSHLPWLLPELSIDVKDFLSTPHLKPIKTKDMEEAMASVAKATRSFLVKPRREFTISSLHLKLYFINTFLFEVGLLVGDTINSGSLKDLDLAILDEKDSLECNEEDMLQRAQEIYFLFTAHPSVLSCLTKLSLQNVDFDKLDMHHIIFDCCKQLKHLSLTEYDIGGDCGFRKLEVVCLPKLEKFNLNSWLFDYVPLVFGFVPSLGELELISTRGCYEELKLSELLYGTTYIHTLTLDFEGENLWMQPEMRQLCPAFNKLRKLFVHGIFVEFDILWTMAFLAAAPSIEMLHIEVWDHVCDVGEVEDNYRRQNNTERRTPQWDVDFNDTKNWILKELEFNGFRSVEQQFTFIRSVLQQSPNLHKIVLKRDDECDLCSTHGALPSKFPKKDEQEMIMRRIRDDTFSPQIVFDE</sequence>
<accession>A0A8R7UAK4</accession>